<gene>
    <name evidence="1" type="ORF">UCDDA912_g08062</name>
</gene>
<dbReference type="STRING" id="1214573.A0A0G2FCY4"/>
<keyword evidence="2" id="KW-1185">Reference proteome</keyword>
<sequence length="268" mass="29538">MAQNIPTIRQSFQTALPPYPNCGDLSPSVSASGQSTLATDAPKFAQNVQSNIWTTACQTLFTGIAPNNTMIDVERIATENAFYHQSEGDVVRAAALYLLHPVNQALSAHNMISGTYRCQSEFTKDRIRSDITYYKNIGQPNHRAFAVVEFKKRCSIVPGEFSRAVKFNQAPNQAQINSTVTLAYQQPDFTFFPGNSKILLKQAASYAVAHVVQYVALFDYDNLVLVRFNQLGGGAVGDYCEMSSIPVLNSTTVRQALAGFLYDAYNHV</sequence>
<dbReference type="AlphaFoldDB" id="A0A0G2FCY4"/>
<organism evidence="1 2">
    <name type="scientific">Diaporthe ampelina</name>
    <dbReference type="NCBI Taxonomy" id="1214573"/>
    <lineage>
        <taxon>Eukaryota</taxon>
        <taxon>Fungi</taxon>
        <taxon>Dikarya</taxon>
        <taxon>Ascomycota</taxon>
        <taxon>Pezizomycotina</taxon>
        <taxon>Sordariomycetes</taxon>
        <taxon>Sordariomycetidae</taxon>
        <taxon>Diaporthales</taxon>
        <taxon>Diaporthaceae</taxon>
        <taxon>Diaporthe</taxon>
    </lineage>
</organism>
<evidence type="ECO:0000313" key="1">
    <source>
        <dbReference type="EMBL" id="KKY32006.1"/>
    </source>
</evidence>
<protein>
    <submittedName>
        <fullName evidence="1">Uncharacterized protein</fullName>
    </submittedName>
</protein>
<proteinExistence type="predicted"/>
<accession>A0A0G2FCY4</accession>
<reference evidence="1 2" key="2">
    <citation type="submission" date="2015-05" db="EMBL/GenBank/DDBJ databases">
        <authorList>
            <person name="Morales-Cruz A."/>
            <person name="Amrine K.C."/>
            <person name="Cantu D."/>
        </authorList>
    </citation>
    <scope>NUCLEOTIDE SEQUENCE [LARGE SCALE GENOMIC DNA]</scope>
    <source>
        <strain evidence="1">DA912</strain>
    </source>
</reference>
<dbReference type="EMBL" id="LCUC01000350">
    <property type="protein sequence ID" value="KKY32006.1"/>
    <property type="molecule type" value="Genomic_DNA"/>
</dbReference>
<reference evidence="1 2" key="1">
    <citation type="submission" date="2015-05" db="EMBL/GenBank/DDBJ databases">
        <title>Distinctive expansion of gene families associated with plant cell wall degradation and secondary metabolism in the genomes of grapevine trunk pathogens.</title>
        <authorList>
            <person name="Lawrence D.P."/>
            <person name="Travadon R."/>
            <person name="Rolshausen P.E."/>
            <person name="Baumgartner K."/>
        </authorList>
    </citation>
    <scope>NUCLEOTIDE SEQUENCE [LARGE SCALE GENOMIC DNA]</scope>
    <source>
        <strain evidence="1">DA912</strain>
    </source>
</reference>
<dbReference type="OrthoDB" id="2896980at2759"/>
<name>A0A0G2FCY4_9PEZI</name>
<comment type="caution">
    <text evidence="1">The sequence shown here is derived from an EMBL/GenBank/DDBJ whole genome shotgun (WGS) entry which is preliminary data.</text>
</comment>
<dbReference type="Proteomes" id="UP000034680">
    <property type="component" value="Unassembled WGS sequence"/>
</dbReference>
<evidence type="ECO:0000313" key="2">
    <source>
        <dbReference type="Proteomes" id="UP000034680"/>
    </source>
</evidence>